<feature type="transmembrane region" description="Helical" evidence="12">
    <location>
        <begin position="88"/>
        <end position="116"/>
    </location>
</feature>
<keyword evidence="6 12" id="KW-1133">Transmembrane helix</keyword>
<keyword evidence="10" id="KW-0739">Sodium transport</keyword>
<dbReference type="PROSITE" id="PS50283">
    <property type="entry name" value="NA_SOLUT_SYMP_3"/>
    <property type="match status" value="1"/>
</dbReference>
<dbReference type="AlphaFoldDB" id="A0A9J6BV32"/>
<dbReference type="InterPro" id="IPR001734">
    <property type="entry name" value="Na/solute_symporter"/>
</dbReference>
<sequence>MEGINVDDIRISLQKFGWPDYLIFLCMLLISALIGVYFGFIEKKSKGAGDDEVNYLVGGRKMKIFPVAMSLIASFISGISLLGTPTEIYIYGISYFYIMGGIIITAFVMMTVYLPVFHDLQLTSTYEYLQTRFDRKMRLFGCILFIFSQIVWLPIVIFVPALALNHVSGIDVHLITPLTCVCCIFYTCVGGMKAVIYTDVFQSLMMFGAMLLVIIKGTYDIGGLDVVITRNVASKRIEAPDTSFDLTERHTIWSLCIGGFVYWLKANAISQNMIQRYLSLPSLAAAKRALWIFISGVFILLAICSYCGLLIYATYFECDPLTTKLVKAKDQLLPLLVMDILGEYPGLVGMFVAGVFSAALSSLSTGLNSMSAVILEDFFKPFSRKPLTDRQTKYIMRSVVVIFGGICVALVYVVEHLGSVLMLSMSLGSIAQGPLLGVFTCGVLFPWVTGTGALVGSATALSFMTWLCISAQRAISTGELKFSTKEISTSGCTYHFIDADPMNMLAINTTAVSIPNYTTSEPTGFQIHHISYIWYTLVGSAICIIVSLITSYFTGPNNPTDLNPNLLAPFVRKLITARNTTTTITAAASKKKSIYRGRDDESQL</sequence>
<feature type="transmembrane region" description="Helical" evidence="12">
    <location>
        <begin position="137"/>
        <end position="164"/>
    </location>
</feature>
<dbReference type="InterPro" id="IPR051163">
    <property type="entry name" value="Sodium:Solute_Symporter_SSF"/>
</dbReference>
<comment type="subcellular location">
    <subcellularLocation>
        <location evidence="1">Cell membrane</location>
        <topology evidence="1">Multi-pass membrane protein</topology>
    </subcellularLocation>
</comment>
<dbReference type="NCBIfam" id="TIGR00813">
    <property type="entry name" value="sss"/>
    <property type="match status" value="1"/>
</dbReference>
<evidence type="ECO:0008006" key="15">
    <source>
        <dbReference type="Google" id="ProtNLM"/>
    </source>
</evidence>
<evidence type="ECO:0000256" key="1">
    <source>
        <dbReference type="ARBA" id="ARBA00004651"/>
    </source>
</evidence>
<keyword evidence="4" id="KW-1003">Cell membrane</keyword>
<dbReference type="GO" id="GO:0006814">
    <property type="term" value="P:sodium ion transport"/>
    <property type="evidence" value="ECO:0007669"/>
    <property type="project" value="UniProtKB-KW"/>
</dbReference>
<evidence type="ECO:0000256" key="9">
    <source>
        <dbReference type="ARBA" id="ARBA00023136"/>
    </source>
</evidence>
<evidence type="ECO:0000256" key="4">
    <source>
        <dbReference type="ARBA" id="ARBA00022475"/>
    </source>
</evidence>
<gene>
    <name evidence="13" type="ORF">PVAND_003435</name>
</gene>
<feature type="transmembrane region" description="Helical" evidence="12">
    <location>
        <begin position="434"/>
        <end position="467"/>
    </location>
</feature>
<evidence type="ECO:0000256" key="10">
    <source>
        <dbReference type="ARBA" id="ARBA00023201"/>
    </source>
</evidence>
<comment type="similarity">
    <text evidence="2 11">Belongs to the sodium:solute symporter (SSF) (TC 2.A.21) family.</text>
</comment>
<feature type="transmembrane region" description="Helical" evidence="12">
    <location>
        <begin position="532"/>
        <end position="553"/>
    </location>
</feature>
<keyword evidence="3" id="KW-0813">Transport</keyword>
<accession>A0A9J6BV32</accession>
<keyword evidence="7" id="KW-0915">Sodium</keyword>
<feature type="transmembrane region" description="Helical" evidence="12">
    <location>
        <begin position="196"/>
        <end position="215"/>
    </location>
</feature>
<dbReference type="EMBL" id="JADBJN010000003">
    <property type="protein sequence ID" value="KAG5673379.1"/>
    <property type="molecule type" value="Genomic_DNA"/>
</dbReference>
<feature type="transmembrane region" description="Helical" evidence="12">
    <location>
        <begin position="289"/>
        <end position="315"/>
    </location>
</feature>
<dbReference type="PANTHER" id="PTHR42985">
    <property type="entry name" value="SODIUM-COUPLED MONOCARBOXYLATE TRANSPORTER"/>
    <property type="match status" value="1"/>
</dbReference>
<evidence type="ECO:0000256" key="6">
    <source>
        <dbReference type="ARBA" id="ARBA00022989"/>
    </source>
</evidence>
<dbReference type="CDD" id="cd11492">
    <property type="entry name" value="SLC5sbd_NIS-SMVT"/>
    <property type="match status" value="1"/>
</dbReference>
<evidence type="ECO:0000256" key="3">
    <source>
        <dbReference type="ARBA" id="ARBA00022448"/>
    </source>
</evidence>
<feature type="transmembrane region" description="Helical" evidence="12">
    <location>
        <begin position="62"/>
        <end position="82"/>
    </location>
</feature>
<keyword evidence="9 12" id="KW-0472">Membrane</keyword>
<dbReference type="InterPro" id="IPR038377">
    <property type="entry name" value="Na/Glc_symporter_sf"/>
</dbReference>
<organism evidence="13 14">
    <name type="scientific">Polypedilum vanderplanki</name>
    <name type="common">Sleeping chironomid midge</name>
    <dbReference type="NCBI Taxonomy" id="319348"/>
    <lineage>
        <taxon>Eukaryota</taxon>
        <taxon>Metazoa</taxon>
        <taxon>Ecdysozoa</taxon>
        <taxon>Arthropoda</taxon>
        <taxon>Hexapoda</taxon>
        <taxon>Insecta</taxon>
        <taxon>Pterygota</taxon>
        <taxon>Neoptera</taxon>
        <taxon>Endopterygota</taxon>
        <taxon>Diptera</taxon>
        <taxon>Nematocera</taxon>
        <taxon>Chironomoidea</taxon>
        <taxon>Chironomidae</taxon>
        <taxon>Chironominae</taxon>
        <taxon>Polypedilum</taxon>
        <taxon>Polypedilum</taxon>
    </lineage>
</organism>
<keyword evidence="8" id="KW-0406">Ion transport</keyword>
<evidence type="ECO:0000256" key="7">
    <source>
        <dbReference type="ARBA" id="ARBA00023053"/>
    </source>
</evidence>
<evidence type="ECO:0000256" key="12">
    <source>
        <dbReference type="SAM" id="Phobius"/>
    </source>
</evidence>
<evidence type="ECO:0000256" key="8">
    <source>
        <dbReference type="ARBA" id="ARBA00023065"/>
    </source>
</evidence>
<dbReference type="PANTHER" id="PTHR42985:SF5">
    <property type="entry name" value="FI02094P-RELATED"/>
    <property type="match status" value="1"/>
</dbReference>
<feature type="transmembrane region" description="Helical" evidence="12">
    <location>
        <begin position="250"/>
        <end position="268"/>
    </location>
</feature>
<name>A0A9J6BV32_POLVA</name>
<proteinExistence type="inferred from homology"/>
<evidence type="ECO:0000313" key="14">
    <source>
        <dbReference type="Proteomes" id="UP001107558"/>
    </source>
</evidence>
<feature type="transmembrane region" description="Helical" evidence="12">
    <location>
        <begin position="170"/>
        <end position="189"/>
    </location>
</feature>
<feature type="transmembrane region" description="Helical" evidence="12">
    <location>
        <begin position="347"/>
        <end position="374"/>
    </location>
</feature>
<dbReference type="Pfam" id="PF00474">
    <property type="entry name" value="SSF"/>
    <property type="match status" value="1"/>
</dbReference>
<dbReference type="GO" id="GO:0005886">
    <property type="term" value="C:plasma membrane"/>
    <property type="evidence" value="ECO:0007669"/>
    <property type="project" value="UniProtKB-SubCell"/>
</dbReference>
<feature type="transmembrane region" description="Helical" evidence="12">
    <location>
        <begin position="21"/>
        <end position="41"/>
    </location>
</feature>
<dbReference type="OrthoDB" id="6132759at2759"/>
<keyword evidence="5 12" id="KW-0812">Transmembrane</keyword>
<evidence type="ECO:0000256" key="5">
    <source>
        <dbReference type="ARBA" id="ARBA00022692"/>
    </source>
</evidence>
<feature type="transmembrane region" description="Helical" evidence="12">
    <location>
        <begin position="394"/>
        <end position="414"/>
    </location>
</feature>
<comment type="caution">
    <text evidence="13">The sequence shown here is derived from an EMBL/GenBank/DDBJ whole genome shotgun (WGS) entry which is preliminary data.</text>
</comment>
<dbReference type="GO" id="GO:0015293">
    <property type="term" value="F:symporter activity"/>
    <property type="evidence" value="ECO:0007669"/>
    <property type="project" value="TreeGrafter"/>
</dbReference>
<evidence type="ECO:0000313" key="13">
    <source>
        <dbReference type="EMBL" id="KAG5673379.1"/>
    </source>
</evidence>
<evidence type="ECO:0000256" key="2">
    <source>
        <dbReference type="ARBA" id="ARBA00006434"/>
    </source>
</evidence>
<reference evidence="13" key="1">
    <citation type="submission" date="2021-03" db="EMBL/GenBank/DDBJ databases">
        <title>Chromosome level genome of the anhydrobiotic midge Polypedilum vanderplanki.</title>
        <authorList>
            <person name="Yoshida Y."/>
            <person name="Kikawada T."/>
            <person name="Gusev O."/>
        </authorList>
    </citation>
    <scope>NUCLEOTIDE SEQUENCE</scope>
    <source>
        <strain evidence="13">NIAS01</strain>
        <tissue evidence="13">Whole body or cell culture</tissue>
    </source>
</reference>
<dbReference type="Proteomes" id="UP001107558">
    <property type="component" value="Chromosome 3"/>
</dbReference>
<dbReference type="Gene3D" id="1.20.1730.10">
    <property type="entry name" value="Sodium/glucose cotransporter"/>
    <property type="match status" value="1"/>
</dbReference>
<keyword evidence="14" id="KW-1185">Reference proteome</keyword>
<protein>
    <recommendedName>
        <fullName evidence="15">Sodium-coupled monocarboxylate transporter 1</fullName>
    </recommendedName>
</protein>
<evidence type="ECO:0000256" key="11">
    <source>
        <dbReference type="RuleBase" id="RU362091"/>
    </source>
</evidence>